<dbReference type="EMBL" id="JASWJB010000106">
    <property type="protein sequence ID" value="KAK2597389.1"/>
    <property type="molecule type" value="Genomic_DNA"/>
</dbReference>
<keyword evidence="2" id="KW-1185">Reference proteome</keyword>
<protein>
    <submittedName>
        <fullName evidence="1">Uncharacterized protein</fullName>
    </submittedName>
</protein>
<reference evidence="1" key="1">
    <citation type="submission" date="2023-06" db="EMBL/GenBank/DDBJ databases">
        <title>Conoideocrella luteorostrata (Hypocreales: Clavicipitaceae), a potential biocontrol fungus for elongate hemlock scale in United States Christmas tree production areas.</title>
        <authorList>
            <person name="Barrett H."/>
            <person name="Lovett B."/>
            <person name="Macias A.M."/>
            <person name="Stajich J.E."/>
            <person name="Kasson M.T."/>
        </authorList>
    </citation>
    <scope>NUCLEOTIDE SEQUENCE</scope>
    <source>
        <strain evidence="1">ARSEF 14590</strain>
    </source>
</reference>
<organism evidence="1 2">
    <name type="scientific">Conoideocrella luteorostrata</name>
    <dbReference type="NCBI Taxonomy" id="1105319"/>
    <lineage>
        <taxon>Eukaryota</taxon>
        <taxon>Fungi</taxon>
        <taxon>Dikarya</taxon>
        <taxon>Ascomycota</taxon>
        <taxon>Pezizomycotina</taxon>
        <taxon>Sordariomycetes</taxon>
        <taxon>Hypocreomycetidae</taxon>
        <taxon>Hypocreales</taxon>
        <taxon>Clavicipitaceae</taxon>
        <taxon>Conoideocrella</taxon>
    </lineage>
</organism>
<accession>A0AAJ0FYM4</accession>
<dbReference type="AlphaFoldDB" id="A0AAJ0FYM4"/>
<sequence length="275" mass="30777">MSTVSDMADVTIVVDRISVEVEAPNGDYNGNISYNEDGYNLTDNPYALPEKFMDEVVCSELFVEFLKTTSTGQPVEEKKNASNHVVFKLIFKSPRDGFLGLRLEMAVDYKYKSKCETIAGRSIKFKSGYLCAKPSATGRTSTKSALTCKLDIAPNWSVGAIIRTLLHYQMSSFDFVNVQDKYFGCRDFTSQAIMVMISHGFIISDQISLLCGPSLPVGSIYDALGLRITYHGVVHVCPIDKGRFISYQRQDWAGLPYEGSYRANQLAELIYGRRR</sequence>
<comment type="caution">
    <text evidence="1">The sequence shown here is derived from an EMBL/GenBank/DDBJ whole genome shotgun (WGS) entry which is preliminary data.</text>
</comment>
<gene>
    <name evidence="1" type="ORF">QQS21_006013</name>
</gene>
<dbReference type="Proteomes" id="UP001251528">
    <property type="component" value="Unassembled WGS sequence"/>
</dbReference>
<evidence type="ECO:0000313" key="1">
    <source>
        <dbReference type="EMBL" id="KAK2597389.1"/>
    </source>
</evidence>
<evidence type="ECO:0000313" key="2">
    <source>
        <dbReference type="Proteomes" id="UP001251528"/>
    </source>
</evidence>
<name>A0AAJ0FYM4_9HYPO</name>
<proteinExistence type="predicted"/>